<comment type="caution">
    <text evidence="1">The sequence shown here is derived from an EMBL/GenBank/DDBJ whole genome shotgun (WGS) entry which is preliminary data.</text>
</comment>
<organism evidence="1 2">
    <name type="scientific">Candidatus Marsarchaeota G2 archaeon ECH_B_SAG-G06</name>
    <dbReference type="NCBI Taxonomy" id="1978166"/>
    <lineage>
        <taxon>Archaea</taxon>
        <taxon>Candidatus Marsarchaeota</taxon>
        <taxon>Candidatus Marsarchaeota group 2</taxon>
    </lineage>
</organism>
<evidence type="ECO:0000313" key="1">
    <source>
        <dbReference type="EMBL" id="PSO05526.1"/>
    </source>
</evidence>
<dbReference type="Proteomes" id="UP000240582">
    <property type="component" value="Unassembled WGS sequence"/>
</dbReference>
<dbReference type="AlphaFoldDB" id="A0A2R6C426"/>
<feature type="non-terminal residue" evidence="1">
    <location>
        <position position="1"/>
    </location>
</feature>
<dbReference type="EMBL" id="NEXN01000005">
    <property type="protein sequence ID" value="PSO05526.1"/>
    <property type="molecule type" value="Genomic_DNA"/>
</dbReference>
<gene>
    <name evidence="1" type="ORF">B9Q12_00250</name>
</gene>
<evidence type="ECO:0000313" key="2">
    <source>
        <dbReference type="Proteomes" id="UP000240582"/>
    </source>
</evidence>
<sequence length="103" mass="11690">ARKHALSDLEDCHYAIESTDSQGDCKSWSVDPNAKKVLVQIPSDIVALKRVDLKAAQRWRLATREVFEEYFKAGYAALAFLKLNGRLYYVLAKAQLPENVFSE</sequence>
<name>A0A2R6C426_9ARCH</name>
<reference evidence="1 2" key="1">
    <citation type="submission" date="2017-04" db="EMBL/GenBank/DDBJ databases">
        <title>Novel microbial lineages endemic to geothermal iron-oxide mats fill important gaps in the evolutionary history of Archaea.</title>
        <authorList>
            <person name="Jay Z.J."/>
            <person name="Beam J.P."/>
            <person name="Dlakic M."/>
            <person name="Rusch D.B."/>
            <person name="Kozubal M.A."/>
            <person name="Inskeep W.P."/>
        </authorList>
    </citation>
    <scope>NUCLEOTIDE SEQUENCE [LARGE SCALE GENOMIC DNA]</scope>
    <source>
        <strain evidence="1">ECH_B_SAG-G06</strain>
    </source>
</reference>
<protein>
    <submittedName>
        <fullName evidence="1">Uncharacterized protein</fullName>
    </submittedName>
</protein>
<accession>A0A2R6C426</accession>
<proteinExistence type="predicted"/>